<accession>A0A3E0WHH9</accession>
<evidence type="ECO:0000313" key="10">
    <source>
        <dbReference type="Proteomes" id="UP000256763"/>
    </source>
</evidence>
<reference evidence="10" key="1">
    <citation type="submission" date="2017-05" db="EMBL/GenBank/DDBJ databases">
        <authorList>
            <person name="Sharma S."/>
            <person name="Sidhu C."/>
            <person name="Pinnaka A.K."/>
        </authorList>
    </citation>
    <scope>NUCLEOTIDE SEQUENCE [LARGE SCALE GENOMIC DNA]</scope>
    <source>
        <strain evidence="10">AK93</strain>
    </source>
</reference>
<keyword evidence="7 8" id="KW-0472">Membrane</keyword>
<feature type="transmembrane region" description="Helical" evidence="8">
    <location>
        <begin position="109"/>
        <end position="126"/>
    </location>
</feature>
<evidence type="ECO:0000256" key="1">
    <source>
        <dbReference type="ARBA" id="ARBA00004651"/>
    </source>
</evidence>
<keyword evidence="5 8" id="KW-0812">Transmembrane</keyword>
<feature type="transmembrane region" description="Helical" evidence="8">
    <location>
        <begin position="42"/>
        <end position="63"/>
    </location>
</feature>
<evidence type="ECO:0000256" key="7">
    <source>
        <dbReference type="ARBA" id="ARBA00023136"/>
    </source>
</evidence>
<feature type="transmembrane region" description="Helical" evidence="8">
    <location>
        <begin position="235"/>
        <end position="252"/>
    </location>
</feature>
<feature type="transmembrane region" description="Helical" evidence="8">
    <location>
        <begin position="138"/>
        <end position="162"/>
    </location>
</feature>
<keyword evidence="3" id="KW-0813">Transport</keyword>
<organism evidence="9 10">
    <name type="scientific">Alkalilimnicola ehrlichii</name>
    <dbReference type="NCBI Taxonomy" id="351052"/>
    <lineage>
        <taxon>Bacteria</taxon>
        <taxon>Pseudomonadati</taxon>
        <taxon>Pseudomonadota</taxon>
        <taxon>Gammaproteobacteria</taxon>
        <taxon>Chromatiales</taxon>
        <taxon>Ectothiorhodospiraceae</taxon>
        <taxon>Alkalilimnicola</taxon>
    </lineage>
</organism>
<gene>
    <name evidence="9" type="ORF">CAL65_19790</name>
</gene>
<comment type="caution">
    <text evidence="9">The sequence shown here is derived from an EMBL/GenBank/DDBJ whole genome shotgun (WGS) entry which is preliminary data.</text>
</comment>
<dbReference type="RefSeq" id="WP_116303865.1">
    <property type="nucleotide sequence ID" value="NZ_NFZV01000031.1"/>
</dbReference>
<feature type="transmembrane region" description="Helical" evidence="8">
    <location>
        <begin position="16"/>
        <end position="35"/>
    </location>
</feature>
<feature type="transmembrane region" description="Helical" evidence="8">
    <location>
        <begin position="83"/>
        <end position="102"/>
    </location>
</feature>
<dbReference type="GO" id="GO:0005886">
    <property type="term" value="C:plasma membrane"/>
    <property type="evidence" value="ECO:0007669"/>
    <property type="project" value="UniProtKB-SubCell"/>
</dbReference>
<evidence type="ECO:0000256" key="3">
    <source>
        <dbReference type="ARBA" id="ARBA00022448"/>
    </source>
</evidence>
<comment type="similarity">
    <text evidence="2 8">Belongs to the 4-toluene sulfonate uptake permease (TSUP) (TC 2.A.102) family.</text>
</comment>
<dbReference type="EMBL" id="NFZW01000029">
    <property type="protein sequence ID" value="RFA32430.1"/>
    <property type="molecule type" value="Genomic_DNA"/>
</dbReference>
<evidence type="ECO:0000313" key="9">
    <source>
        <dbReference type="EMBL" id="RFA32430.1"/>
    </source>
</evidence>
<dbReference type="InterPro" id="IPR052017">
    <property type="entry name" value="TSUP"/>
</dbReference>
<feature type="transmembrane region" description="Helical" evidence="8">
    <location>
        <begin position="174"/>
        <end position="196"/>
    </location>
</feature>
<name>A0A3E0WHH9_9GAMM</name>
<evidence type="ECO:0000256" key="5">
    <source>
        <dbReference type="ARBA" id="ARBA00022692"/>
    </source>
</evidence>
<dbReference type="AlphaFoldDB" id="A0A3E0WHH9"/>
<dbReference type="OrthoDB" id="6197550at2"/>
<dbReference type="PANTHER" id="PTHR30269">
    <property type="entry name" value="TRANSMEMBRANE PROTEIN YFCA"/>
    <property type="match status" value="1"/>
</dbReference>
<dbReference type="Pfam" id="PF01925">
    <property type="entry name" value="TauE"/>
    <property type="match status" value="1"/>
</dbReference>
<dbReference type="InterPro" id="IPR002781">
    <property type="entry name" value="TM_pro_TauE-like"/>
</dbReference>
<comment type="subcellular location">
    <subcellularLocation>
        <location evidence="1 8">Cell membrane</location>
        <topology evidence="1 8">Multi-pass membrane protein</topology>
    </subcellularLocation>
</comment>
<protein>
    <recommendedName>
        <fullName evidence="8">Probable membrane transporter protein</fullName>
    </recommendedName>
</protein>
<keyword evidence="4 8" id="KW-1003">Cell membrane</keyword>
<evidence type="ECO:0000256" key="6">
    <source>
        <dbReference type="ARBA" id="ARBA00022989"/>
    </source>
</evidence>
<sequence>MPDSLLVVLPQELPPLLVLGLIVTAGITSMITATLGVGGGVLLLAVLASALPPAAIIPVHGMVQLGSNIGRAVLLWRHINLQVLLFFAPGVLLGAWLASLVLIQISLSLLQLIIAGFILLLCWGPQLPKRGLGRTGTLAASTLTTFASMFVGATGPLVAAFVKQQQGGERFGTVATFAAAMTLQHAPKAVVYGAAGFAFREWLGLILLMIASGALGTWAGVRLLGRLNDRRFGQVFNLVLTLLALRLIWQAASA</sequence>
<proteinExistence type="inferred from homology"/>
<keyword evidence="6 8" id="KW-1133">Transmembrane helix</keyword>
<keyword evidence="10" id="KW-1185">Reference proteome</keyword>
<dbReference type="Proteomes" id="UP000256763">
    <property type="component" value="Unassembled WGS sequence"/>
</dbReference>
<evidence type="ECO:0000256" key="2">
    <source>
        <dbReference type="ARBA" id="ARBA00009142"/>
    </source>
</evidence>
<evidence type="ECO:0000256" key="8">
    <source>
        <dbReference type="RuleBase" id="RU363041"/>
    </source>
</evidence>
<feature type="transmembrane region" description="Helical" evidence="8">
    <location>
        <begin position="202"/>
        <end position="223"/>
    </location>
</feature>
<dbReference type="PANTHER" id="PTHR30269:SF37">
    <property type="entry name" value="MEMBRANE TRANSPORTER PROTEIN"/>
    <property type="match status" value="1"/>
</dbReference>
<evidence type="ECO:0000256" key="4">
    <source>
        <dbReference type="ARBA" id="ARBA00022475"/>
    </source>
</evidence>